<dbReference type="InterPro" id="IPR028978">
    <property type="entry name" value="Chorismate_lyase_/UTRA_dom_sf"/>
</dbReference>
<dbReference type="EMBL" id="JAGEMK010000008">
    <property type="protein sequence ID" value="MBO1752937.1"/>
    <property type="molecule type" value="Genomic_DNA"/>
</dbReference>
<protein>
    <submittedName>
        <fullName evidence="2">UTRA domain-containing protein</fullName>
    </submittedName>
</protein>
<dbReference type="SUPFAM" id="SSF64288">
    <property type="entry name" value="Chorismate lyase-like"/>
    <property type="match status" value="1"/>
</dbReference>
<organism evidence="2 3">
    <name type="scientific">Actinotalea soli</name>
    <dbReference type="NCBI Taxonomy" id="2819234"/>
    <lineage>
        <taxon>Bacteria</taxon>
        <taxon>Bacillati</taxon>
        <taxon>Actinomycetota</taxon>
        <taxon>Actinomycetes</taxon>
        <taxon>Micrococcales</taxon>
        <taxon>Cellulomonadaceae</taxon>
        <taxon>Actinotalea</taxon>
    </lineage>
</organism>
<evidence type="ECO:0000313" key="2">
    <source>
        <dbReference type="EMBL" id="MBO1752937.1"/>
    </source>
</evidence>
<accession>A0A939LQM8</accession>
<dbReference type="Pfam" id="PF07702">
    <property type="entry name" value="UTRA"/>
    <property type="match status" value="1"/>
</dbReference>
<dbReference type="Gene3D" id="3.40.1410.10">
    <property type="entry name" value="Chorismate lyase-like"/>
    <property type="match status" value="1"/>
</dbReference>
<dbReference type="SMART" id="SM00866">
    <property type="entry name" value="UTRA"/>
    <property type="match status" value="1"/>
</dbReference>
<reference evidence="2" key="1">
    <citation type="submission" date="2021-03" db="EMBL/GenBank/DDBJ databases">
        <title>Actinotalea soli sp. nov., isolated from soil.</title>
        <authorList>
            <person name="Ping W."/>
            <person name="Zhang J."/>
        </authorList>
    </citation>
    <scope>NUCLEOTIDE SEQUENCE</scope>
    <source>
        <strain evidence="2">BY-33</strain>
    </source>
</reference>
<dbReference type="RefSeq" id="WP_208056617.1">
    <property type="nucleotide sequence ID" value="NZ_JAGEMK010000008.1"/>
</dbReference>
<dbReference type="GO" id="GO:0006355">
    <property type="term" value="P:regulation of DNA-templated transcription"/>
    <property type="evidence" value="ECO:0007669"/>
    <property type="project" value="InterPro"/>
</dbReference>
<evidence type="ECO:0000313" key="3">
    <source>
        <dbReference type="Proteomes" id="UP000664209"/>
    </source>
</evidence>
<comment type="caution">
    <text evidence="2">The sequence shown here is derived from an EMBL/GenBank/DDBJ whole genome shotgun (WGS) entry which is preliminary data.</text>
</comment>
<name>A0A939LQM8_9CELL</name>
<keyword evidence="3" id="KW-1185">Reference proteome</keyword>
<proteinExistence type="predicted"/>
<evidence type="ECO:0000259" key="1">
    <source>
        <dbReference type="SMART" id="SM00866"/>
    </source>
</evidence>
<dbReference type="InterPro" id="IPR011663">
    <property type="entry name" value="UTRA"/>
</dbReference>
<dbReference type="Proteomes" id="UP000664209">
    <property type="component" value="Unassembled WGS sequence"/>
</dbReference>
<feature type="domain" description="UbiC transcription regulator-associated" evidence="1">
    <location>
        <begin position="34"/>
        <end position="172"/>
    </location>
</feature>
<gene>
    <name evidence="2" type="ORF">J4G33_14080</name>
</gene>
<dbReference type="AlphaFoldDB" id="A0A939LQM8"/>
<dbReference type="GO" id="GO:0003677">
    <property type="term" value="F:DNA binding"/>
    <property type="evidence" value="ECO:0007669"/>
    <property type="project" value="InterPro"/>
</dbReference>
<sequence>MRGVIDATGRPVDVELDQGRVDAVDEILARSAALRGRSYIERLLGTSIEDSPVVRRDLQRPRARLRRLETLIEIGDEPWVVSTYWVVDRDFPDLAEGWERGQTLVGAMAAGADLGLEYGWRSFSAAQACPEDAGLLQIPTGDPVLVRDGVNVDRDGRPVVRVHRRCRADRARWVLRYR</sequence>